<dbReference type="InterPro" id="IPR010344">
    <property type="entry name" value="YbjH"/>
</dbReference>
<dbReference type="STRING" id="1396821.SAMN05444515_10773"/>
<reference evidence="3" key="1">
    <citation type="submission" date="2016-10" db="EMBL/GenBank/DDBJ databases">
        <authorList>
            <person name="Varghese N."/>
            <person name="Submissions S."/>
        </authorList>
    </citation>
    <scope>NUCLEOTIDE SEQUENCE [LARGE SCALE GENOMIC DNA]</scope>
    <source>
        <strain evidence="3">DSM 241</strain>
    </source>
</reference>
<organism evidence="2 3">
    <name type="scientific">Ectothiorhodospira marina</name>
    <dbReference type="NCBI Taxonomy" id="1396821"/>
    <lineage>
        <taxon>Bacteria</taxon>
        <taxon>Pseudomonadati</taxon>
        <taxon>Pseudomonadota</taxon>
        <taxon>Gammaproteobacteria</taxon>
        <taxon>Chromatiales</taxon>
        <taxon>Ectothiorhodospiraceae</taxon>
        <taxon>Ectothiorhodospira</taxon>
    </lineage>
</organism>
<protein>
    <submittedName>
        <fullName evidence="2">Exopolysaccharide biosynthesis protein YbjH</fullName>
    </submittedName>
</protein>
<keyword evidence="3" id="KW-1185">Reference proteome</keyword>
<dbReference type="Pfam" id="PF06082">
    <property type="entry name" value="YjbH"/>
    <property type="match status" value="1"/>
</dbReference>
<sequence length="691" mass="77041">MIDDSKRMGACPPVPLLLAALVALAVAPHQVRAGTGEGQSDFGGVGLMQTPTARMMEVGRLDFSISRTEPYRRYNLFLQPLDWVELGLSYTQVENRPYGTVAEDRDLIDKSGDLKLRLLQENRYRPQVAVGFRDLGGTTLFGAEYLVASKRWNDFDFSLGVGWGYLGGQDDLGSPARVFGERYEDRPGRAGGSDGGEPALSAMFRGPAAVFGGVEYQTPLEPLQLMVEYEGNDYQSEPQENQQDQDSRFNLGARWRLNDHMALTVGWQRGNTGMVGLSLGANLAELTQVKEDPPPADVGQPAAEIPAQWQPLVGALNDNAGLVVQDIHRDGDEIIVTARPQRFRDLRESEARANRLLHHHLPAGIDTFTYRWQERGVAVRETRHDRALFVAAARSVYEEAPYLEDRQVVDPPPAVSGERLHRSGRGGFSSALRPGIEQNFGGPDGYLYQVFLSLDMEYQFRPSTWVTGALGLTLADNLDKYEYIADSDLPRVRTYIGDYLSESRTAIGVLQLNQTGRLGQDWYVMGYGGLLESMYAGVGGEILYRPLGSPLAVGLDVNRVRQRGFARDFQLRDYEAWTGHLTAYWDTGLQDIHARVSAGRYLAEDWGVTVDLSREFASGVRMGAWATETEARDDFGEGSFDKGIYLSFPFDSFFTRSSRDRANIAWRPLTRDGGAMLQRQETLFDVTQERR</sequence>
<feature type="chain" id="PRO_5011508401" evidence="1">
    <location>
        <begin position="34"/>
        <end position="691"/>
    </location>
</feature>
<evidence type="ECO:0000313" key="3">
    <source>
        <dbReference type="Proteomes" id="UP000199256"/>
    </source>
</evidence>
<gene>
    <name evidence="2" type="ORF">SAMN05444515_10773</name>
</gene>
<evidence type="ECO:0000256" key="1">
    <source>
        <dbReference type="SAM" id="SignalP"/>
    </source>
</evidence>
<dbReference type="EMBL" id="FOAA01000007">
    <property type="protein sequence ID" value="SEK95917.1"/>
    <property type="molecule type" value="Genomic_DNA"/>
</dbReference>
<keyword evidence="1" id="KW-0732">Signal</keyword>
<feature type="signal peptide" evidence="1">
    <location>
        <begin position="1"/>
        <end position="33"/>
    </location>
</feature>
<evidence type="ECO:0000313" key="2">
    <source>
        <dbReference type="EMBL" id="SEK95917.1"/>
    </source>
</evidence>
<dbReference type="Proteomes" id="UP000199256">
    <property type="component" value="Unassembled WGS sequence"/>
</dbReference>
<name>A0A1H7LC50_9GAMM</name>
<dbReference type="RefSeq" id="WP_218140410.1">
    <property type="nucleotide sequence ID" value="NZ_FOAA01000007.1"/>
</dbReference>
<accession>A0A1H7LC50</accession>
<dbReference type="AlphaFoldDB" id="A0A1H7LC50"/>
<proteinExistence type="predicted"/>